<dbReference type="Gene3D" id="1.10.4030.10">
    <property type="entry name" value="Porin chaperone SurA, peptide-binding domain"/>
    <property type="match status" value="1"/>
</dbReference>
<keyword evidence="7" id="KW-1185">Reference proteome</keyword>
<dbReference type="InterPro" id="IPR046357">
    <property type="entry name" value="PPIase_dom_sf"/>
</dbReference>
<dbReference type="EMBL" id="JANURM010000006">
    <property type="protein sequence ID" value="MDL0088988.1"/>
    <property type="molecule type" value="Genomic_DNA"/>
</dbReference>
<evidence type="ECO:0000259" key="4">
    <source>
        <dbReference type="Pfam" id="PF09312"/>
    </source>
</evidence>
<dbReference type="GO" id="GO:0016853">
    <property type="term" value="F:isomerase activity"/>
    <property type="evidence" value="ECO:0007669"/>
    <property type="project" value="UniProtKB-KW"/>
</dbReference>
<protein>
    <submittedName>
        <fullName evidence="6">Peptidyl-prolyl cis-trans isomerase</fullName>
    </submittedName>
</protein>
<accession>A0ABT7HRE8</accession>
<reference evidence="6" key="1">
    <citation type="submission" date="2022-08" db="EMBL/GenBank/DDBJ databases">
        <authorList>
            <person name="Wang H."/>
        </authorList>
    </citation>
    <scope>NUCLEOTIDE SEQUENCE</scope>
    <source>
        <strain evidence="6">PS10</strain>
    </source>
</reference>
<reference evidence="6" key="2">
    <citation type="journal article" date="2023" name="Microorganisms">
        <title>Isolation and Genomic Characteristics of Cat-Borne Campylobacter felis sp. nov. and Sheep-Borne Campylobacter ovis sp. nov.</title>
        <authorList>
            <person name="Wang H."/>
            <person name="Li Y."/>
            <person name="Gu Y."/>
            <person name="Zhou G."/>
            <person name="Chen X."/>
            <person name="Zhang X."/>
            <person name="Shao Z."/>
            <person name="Zhang J."/>
            <person name="Zhang M."/>
        </authorList>
    </citation>
    <scope>NUCLEOTIDE SEQUENCE</scope>
    <source>
        <strain evidence="6">PS10</strain>
    </source>
</reference>
<keyword evidence="1 3" id="KW-0732">Signal</keyword>
<feature type="signal peptide" evidence="3">
    <location>
        <begin position="1"/>
        <end position="17"/>
    </location>
</feature>
<feature type="domain" description="Cj1289-like C-terminal" evidence="5">
    <location>
        <begin position="138"/>
        <end position="231"/>
    </location>
</feature>
<keyword evidence="2" id="KW-0697">Rotamase</keyword>
<organism evidence="6 7">
    <name type="scientific">Campylobacter gastrosuis</name>
    <dbReference type="NCBI Taxonomy" id="2974576"/>
    <lineage>
        <taxon>Bacteria</taxon>
        <taxon>Pseudomonadati</taxon>
        <taxon>Campylobacterota</taxon>
        <taxon>Epsilonproteobacteria</taxon>
        <taxon>Campylobacterales</taxon>
        <taxon>Campylobacteraceae</taxon>
        <taxon>Campylobacter</taxon>
    </lineage>
</organism>
<proteinExistence type="predicted"/>
<evidence type="ECO:0000259" key="5">
    <source>
        <dbReference type="Pfam" id="PF22506"/>
    </source>
</evidence>
<keyword evidence="6" id="KW-0413">Isomerase</keyword>
<dbReference type="InterPro" id="IPR055131">
    <property type="entry name" value="Cj1289-like_C"/>
</dbReference>
<dbReference type="Gene3D" id="3.10.50.40">
    <property type="match status" value="1"/>
</dbReference>
<dbReference type="InterPro" id="IPR015391">
    <property type="entry name" value="SurA_N"/>
</dbReference>
<name>A0ABT7HRE8_9BACT</name>
<evidence type="ECO:0000313" key="7">
    <source>
        <dbReference type="Proteomes" id="UP001173801"/>
    </source>
</evidence>
<feature type="chain" id="PRO_5046115868" evidence="3">
    <location>
        <begin position="18"/>
        <end position="278"/>
    </location>
</feature>
<sequence>MFKKAIFASLICSFALASQMVNGIVAVVENEPITLFEINKVKEQLKISDQKAFDLLIKDRLEQAQIKNLAISTTAFEINQKIEQIAKQNGLTMSQFRDEIELKQGIKFSDFKKDIERSILQEKLYKNIFSEIGKNLNEDNARSFFEANKGDFSIFKSIDVTLFKANNENLAKAQIRAGAKAISGVRAENLHFEYANINPRIAGILAATPVGSFTQILKSPDSFDTFYVRAKTGSQVPNFEDVKEQIFSLLYSMEQEKTAADYFEKLRAKAKIKMIRPL</sequence>
<evidence type="ECO:0000256" key="1">
    <source>
        <dbReference type="ARBA" id="ARBA00022729"/>
    </source>
</evidence>
<dbReference type="RefSeq" id="WP_284937646.1">
    <property type="nucleotide sequence ID" value="NZ_JANURM010000006.1"/>
</dbReference>
<dbReference type="InterPro" id="IPR050280">
    <property type="entry name" value="OMP_Chaperone_SurA"/>
</dbReference>
<feature type="domain" description="SurA N-terminal" evidence="4">
    <location>
        <begin position="24"/>
        <end position="123"/>
    </location>
</feature>
<dbReference type="Pfam" id="PF09312">
    <property type="entry name" value="SurA_N"/>
    <property type="match status" value="1"/>
</dbReference>
<dbReference type="Pfam" id="PF22506">
    <property type="entry name" value="Cj1289-like_C"/>
    <property type="match status" value="1"/>
</dbReference>
<dbReference type="Proteomes" id="UP001173801">
    <property type="component" value="Unassembled WGS sequence"/>
</dbReference>
<evidence type="ECO:0000313" key="6">
    <source>
        <dbReference type="EMBL" id="MDL0088988.1"/>
    </source>
</evidence>
<dbReference type="PANTHER" id="PTHR47637">
    <property type="entry name" value="CHAPERONE SURA"/>
    <property type="match status" value="1"/>
</dbReference>
<dbReference type="PANTHER" id="PTHR47637:SF1">
    <property type="entry name" value="CHAPERONE SURA"/>
    <property type="match status" value="1"/>
</dbReference>
<evidence type="ECO:0000256" key="3">
    <source>
        <dbReference type="SAM" id="SignalP"/>
    </source>
</evidence>
<gene>
    <name evidence="6" type="ORF">NYG85_06320</name>
</gene>
<comment type="caution">
    <text evidence="6">The sequence shown here is derived from an EMBL/GenBank/DDBJ whole genome shotgun (WGS) entry which is preliminary data.</text>
</comment>
<dbReference type="InterPro" id="IPR027304">
    <property type="entry name" value="Trigger_fact/SurA_dom_sf"/>
</dbReference>
<dbReference type="SUPFAM" id="SSF109998">
    <property type="entry name" value="Triger factor/SurA peptide-binding domain-like"/>
    <property type="match status" value="1"/>
</dbReference>
<evidence type="ECO:0000256" key="2">
    <source>
        <dbReference type="ARBA" id="ARBA00023110"/>
    </source>
</evidence>